<evidence type="ECO:0000313" key="4">
    <source>
        <dbReference type="Proteomes" id="UP000322791"/>
    </source>
</evidence>
<dbReference type="AlphaFoldDB" id="A0A5D6UPG3"/>
<dbReference type="Pfam" id="PF03432">
    <property type="entry name" value="Relaxase"/>
    <property type="match status" value="1"/>
</dbReference>
<feature type="region of interest" description="Disordered" evidence="1">
    <location>
        <begin position="280"/>
        <end position="320"/>
    </location>
</feature>
<name>A0A5D6UPG3_9BACT</name>
<proteinExistence type="predicted"/>
<dbReference type="InterPro" id="IPR005094">
    <property type="entry name" value="Endonuclease_MobA/VirD2"/>
</dbReference>
<dbReference type="EMBL" id="VTHL01000043">
    <property type="protein sequence ID" value="TYZ05456.1"/>
    <property type="molecule type" value="Genomic_DNA"/>
</dbReference>
<dbReference type="RefSeq" id="WP_149072974.1">
    <property type="nucleotide sequence ID" value="NZ_VTHL01000043.1"/>
</dbReference>
<reference evidence="3 4" key="1">
    <citation type="submission" date="2019-08" db="EMBL/GenBank/DDBJ databases">
        <authorList>
            <person name="Seo M.-J."/>
        </authorList>
    </citation>
    <scope>NUCLEOTIDE SEQUENCE [LARGE SCALE GENOMIC DNA]</scope>
    <source>
        <strain evidence="3 4">KIGAM108</strain>
    </source>
</reference>
<feature type="domain" description="MobA/VirD2-like nuclease" evidence="2">
    <location>
        <begin position="17"/>
        <end position="148"/>
    </location>
</feature>
<dbReference type="Proteomes" id="UP000322791">
    <property type="component" value="Unassembled WGS sequence"/>
</dbReference>
<accession>A0A5D6UPG3</accession>
<organism evidence="3 4">
    <name type="scientific">Hymenobacter lutimineralis</name>
    <dbReference type="NCBI Taxonomy" id="2606448"/>
    <lineage>
        <taxon>Bacteria</taxon>
        <taxon>Pseudomonadati</taxon>
        <taxon>Bacteroidota</taxon>
        <taxon>Cytophagia</taxon>
        <taxon>Cytophagales</taxon>
        <taxon>Hymenobacteraceae</taxon>
        <taxon>Hymenobacter</taxon>
    </lineage>
</organism>
<protein>
    <submittedName>
        <fullName evidence="3">Relaxase/mobilization nuclease domain-containing protein</fullName>
    </submittedName>
</protein>
<feature type="compositionally biased region" description="Basic and acidic residues" evidence="1">
    <location>
        <begin position="280"/>
        <end position="302"/>
    </location>
</feature>
<evidence type="ECO:0000259" key="2">
    <source>
        <dbReference type="Pfam" id="PF03432"/>
    </source>
</evidence>
<gene>
    <name evidence="3" type="ORF">FY528_21030</name>
</gene>
<sequence length="320" mass="35519">MIGKVKIGKSFGGICRYVFGEEKGAEVLATEGVRGTSAAHMAADFNAQRELNPNLGKAVMHVALAWPAEEKDQLPNERMEEIARAYLKAMKVDPEGTQWALVRHRDQDHPHAHLIVNRVDNAGATVSDQHNYRNSLEACRQLEKQYGLVSAQEVSQDNRRAVREQLPERAAAKLYVQDALSRHLPHATSAEELTAAMQRDGIGVQATYQQQKLQAVVFAYEGHHLKGSELGRAYSGNNLAKTIDAQQEQVQQQQAELSTAGQQVGQHRLALDLDAFGREYAAQKEQAEKAEKQAQERTRLEQTPKPPQPTIERSGGYGIE</sequence>
<evidence type="ECO:0000313" key="3">
    <source>
        <dbReference type="EMBL" id="TYZ05456.1"/>
    </source>
</evidence>
<evidence type="ECO:0000256" key="1">
    <source>
        <dbReference type="SAM" id="MobiDB-lite"/>
    </source>
</evidence>
<comment type="caution">
    <text evidence="3">The sequence shown here is derived from an EMBL/GenBank/DDBJ whole genome shotgun (WGS) entry which is preliminary data.</text>
</comment>
<keyword evidence="4" id="KW-1185">Reference proteome</keyword>